<dbReference type="Gene3D" id="1.20.1280.50">
    <property type="match status" value="1"/>
</dbReference>
<organism evidence="2 3">
    <name type="scientific">Lolium multiflorum</name>
    <name type="common">Italian ryegrass</name>
    <name type="synonym">Lolium perenne subsp. multiflorum</name>
    <dbReference type="NCBI Taxonomy" id="4521"/>
    <lineage>
        <taxon>Eukaryota</taxon>
        <taxon>Viridiplantae</taxon>
        <taxon>Streptophyta</taxon>
        <taxon>Embryophyta</taxon>
        <taxon>Tracheophyta</taxon>
        <taxon>Spermatophyta</taxon>
        <taxon>Magnoliopsida</taxon>
        <taxon>Liliopsida</taxon>
        <taxon>Poales</taxon>
        <taxon>Poaceae</taxon>
        <taxon>BOP clade</taxon>
        <taxon>Pooideae</taxon>
        <taxon>Poodae</taxon>
        <taxon>Poeae</taxon>
        <taxon>Poeae Chloroplast Group 2 (Poeae type)</taxon>
        <taxon>Loliodinae</taxon>
        <taxon>Loliinae</taxon>
        <taxon>Lolium</taxon>
    </lineage>
</organism>
<evidence type="ECO:0000313" key="3">
    <source>
        <dbReference type="Proteomes" id="UP001231189"/>
    </source>
</evidence>
<evidence type="ECO:0000259" key="1">
    <source>
        <dbReference type="Pfam" id="PF03478"/>
    </source>
</evidence>
<keyword evidence="3" id="KW-1185">Reference proteome</keyword>
<dbReference type="Pfam" id="PF03478">
    <property type="entry name" value="Beta-prop_KIB1-4"/>
    <property type="match status" value="1"/>
</dbReference>
<reference evidence="2" key="1">
    <citation type="submission" date="2023-07" db="EMBL/GenBank/DDBJ databases">
        <title>A chromosome-level genome assembly of Lolium multiflorum.</title>
        <authorList>
            <person name="Chen Y."/>
            <person name="Copetti D."/>
            <person name="Kolliker R."/>
            <person name="Studer B."/>
        </authorList>
    </citation>
    <scope>NUCLEOTIDE SEQUENCE</scope>
    <source>
        <strain evidence="2">02402/16</strain>
        <tissue evidence="2">Leaf</tissue>
    </source>
</reference>
<protein>
    <recommendedName>
        <fullName evidence="1">KIB1-4 beta-propeller domain-containing protein</fullName>
    </recommendedName>
</protein>
<feature type="domain" description="KIB1-4 beta-propeller" evidence="1">
    <location>
        <begin position="70"/>
        <end position="369"/>
    </location>
</feature>
<dbReference type="EMBL" id="JAUUTY010000005">
    <property type="protein sequence ID" value="KAK1626722.1"/>
    <property type="molecule type" value="Genomic_DNA"/>
</dbReference>
<name>A0AAD8RLA4_LOLMU</name>
<evidence type="ECO:0000313" key="2">
    <source>
        <dbReference type="EMBL" id="KAK1626722.1"/>
    </source>
</evidence>
<dbReference type="InterPro" id="IPR005174">
    <property type="entry name" value="KIB1-4_b-propeller"/>
</dbReference>
<dbReference type="AlphaFoldDB" id="A0AAD8RLA4"/>
<gene>
    <name evidence="2" type="ORF">QYE76_001037</name>
</gene>
<dbReference type="PANTHER" id="PTHR33110">
    <property type="entry name" value="F-BOX/KELCH-REPEAT PROTEIN-RELATED"/>
    <property type="match status" value="1"/>
</dbReference>
<accession>A0AAD8RLA4</accession>
<dbReference type="Proteomes" id="UP001231189">
    <property type="component" value="Unassembled WGS sequence"/>
</dbReference>
<sequence>MAEGGWDELPDDVVQQIDGRLPCPLDRVFMAACCKSWRTAPVGPPARSLPCFILPLVRGPSVACILGGGALHGLDLPADARRARFFGSYEGMWAFVALRRRDGHVLLNVRTGERIPLPDIEFGKITRFRRAVYDENGAIQTFRWAGIGGPRRPVMMLAATLSRAPAVDDEECVAGAILNVLGPEGRVNHWRYVCFWRLGSQMAIQAQEVSSHVGWSPQDIAYFDGRFYVLTKGEHLRTYTVLNEPDPNREGVDNFHAKLCNLYHTGRGDKPDDAVPRAGYLVVSRGQLLMVVKEWMPDDGATSCIRLFALTPAVVLLHDDPDSSLAWTAVESLDGRLLVVGPGCSRAYECAHFPSGCIQEGVYFLDDRTYYNYTFFAPYFPEQSSPDEFTCTDNGRCRLLPALPEHCFPIKPGESSFSTYSPPVWLLP</sequence>
<proteinExistence type="predicted"/>
<dbReference type="PANTHER" id="PTHR33110:SF135">
    <property type="entry name" value="OS05G0539300 PROTEIN"/>
    <property type="match status" value="1"/>
</dbReference>
<comment type="caution">
    <text evidence="2">The sequence shown here is derived from an EMBL/GenBank/DDBJ whole genome shotgun (WGS) entry which is preliminary data.</text>
</comment>